<gene>
    <name evidence="2" type="ORF">tinsulaeT_04010</name>
</gene>
<dbReference type="Proteomes" id="UP001157186">
    <property type="component" value="Unassembled WGS sequence"/>
</dbReference>
<keyword evidence="3" id="KW-1185">Reference proteome</keyword>
<feature type="signal peptide" evidence="1">
    <location>
        <begin position="1"/>
        <end position="21"/>
    </location>
</feature>
<feature type="chain" id="PRO_5047165387" evidence="1">
    <location>
        <begin position="22"/>
        <end position="174"/>
    </location>
</feature>
<evidence type="ECO:0000256" key="1">
    <source>
        <dbReference type="SAM" id="SignalP"/>
    </source>
</evidence>
<sequence>MKQVTIIFSLLSLFVSMQSWAEVLGSDKHGFIIKLVQQVKTTPEKAYQQFIHIGQWWHSDHTWFGDATKLSLTPKVGSCFCEINGDKQALHMTVSYVEPNKEIRLIGGLGPLQMLGVHGGMSWSFTPLDNYHTEIILHYQVSGFTEQGLDKLAPIVDKVQSLQFNRLLNKLQTL</sequence>
<comment type="caution">
    <text evidence="2">The sequence shown here is derived from an EMBL/GenBank/DDBJ whole genome shotgun (WGS) entry which is preliminary data.</text>
</comment>
<name>A0ABQ6GSE3_9GAMM</name>
<accession>A0ABQ6GSE3</accession>
<protein>
    <submittedName>
        <fullName evidence="2">ATPase</fullName>
    </submittedName>
</protein>
<organism evidence="2 3">
    <name type="scientific">Thalassotalea insulae</name>
    <dbReference type="NCBI Taxonomy" id="2056778"/>
    <lineage>
        <taxon>Bacteria</taxon>
        <taxon>Pseudomonadati</taxon>
        <taxon>Pseudomonadota</taxon>
        <taxon>Gammaproteobacteria</taxon>
        <taxon>Alteromonadales</taxon>
        <taxon>Colwelliaceae</taxon>
        <taxon>Thalassotalea</taxon>
    </lineage>
</organism>
<evidence type="ECO:0000313" key="3">
    <source>
        <dbReference type="Proteomes" id="UP001157186"/>
    </source>
</evidence>
<dbReference type="SUPFAM" id="SSF55961">
    <property type="entry name" value="Bet v1-like"/>
    <property type="match status" value="1"/>
</dbReference>
<evidence type="ECO:0000313" key="2">
    <source>
        <dbReference type="EMBL" id="GLX77061.1"/>
    </source>
</evidence>
<reference evidence="2 3" key="1">
    <citation type="submission" date="2023-03" db="EMBL/GenBank/DDBJ databases">
        <title>Draft genome sequence of Thalassotalea insulae KCTC 62186T.</title>
        <authorList>
            <person name="Sawabe T."/>
        </authorList>
    </citation>
    <scope>NUCLEOTIDE SEQUENCE [LARGE SCALE GENOMIC DNA]</scope>
    <source>
        <strain evidence="2 3">KCTC 62186</strain>
    </source>
</reference>
<dbReference type="RefSeq" id="WP_284242890.1">
    <property type="nucleotide sequence ID" value="NZ_BSST01000001.1"/>
</dbReference>
<dbReference type="Gene3D" id="3.30.530.20">
    <property type="match status" value="1"/>
</dbReference>
<dbReference type="EMBL" id="BSST01000001">
    <property type="protein sequence ID" value="GLX77061.1"/>
    <property type="molecule type" value="Genomic_DNA"/>
</dbReference>
<proteinExistence type="predicted"/>
<dbReference type="InterPro" id="IPR023393">
    <property type="entry name" value="START-like_dom_sf"/>
</dbReference>
<keyword evidence="1" id="KW-0732">Signal</keyword>